<dbReference type="AlphaFoldDB" id="A0A7S4AD11"/>
<proteinExistence type="predicted"/>
<dbReference type="EMBL" id="HBIX01005489">
    <property type="protein sequence ID" value="CAE0711622.1"/>
    <property type="molecule type" value="Transcribed_RNA"/>
</dbReference>
<accession>A0A7S4AD11</accession>
<sequence>MLSSVVDVDVDVDPSATNHQQQDINEATGLTGWSTVTIKKTTHRQQHREEKERFAKMKIQAAQKREAENKRIVERRLEEARASNADDSALGAYDVWGKMDYKGVDISKEIQCSVEDTAKRLAPFSSAQSAGNGTGTAIGTGGKVAFKKRAKKKGQRAARRRTSADDDDD</sequence>
<feature type="region of interest" description="Disordered" evidence="1">
    <location>
        <begin position="125"/>
        <end position="169"/>
    </location>
</feature>
<name>A0A7S4AD11_9STRA</name>
<evidence type="ECO:0000256" key="1">
    <source>
        <dbReference type="SAM" id="MobiDB-lite"/>
    </source>
</evidence>
<reference evidence="2" key="1">
    <citation type="submission" date="2021-01" db="EMBL/GenBank/DDBJ databases">
        <authorList>
            <person name="Corre E."/>
            <person name="Pelletier E."/>
            <person name="Niang G."/>
            <person name="Scheremetjew M."/>
            <person name="Finn R."/>
            <person name="Kale V."/>
            <person name="Holt S."/>
            <person name="Cochrane G."/>
            <person name="Meng A."/>
            <person name="Brown T."/>
            <person name="Cohen L."/>
        </authorList>
    </citation>
    <scope>NUCLEOTIDE SEQUENCE</scope>
    <source>
        <strain evidence="2">10249 10 AB</strain>
    </source>
</reference>
<gene>
    <name evidence="2" type="ORF">PAUS00366_LOCUS4374</name>
</gene>
<protein>
    <submittedName>
        <fullName evidence="2">Uncharacterized protein</fullName>
    </submittedName>
</protein>
<feature type="compositionally biased region" description="Gly residues" evidence="1">
    <location>
        <begin position="132"/>
        <end position="142"/>
    </location>
</feature>
<evidence type="ECO:0000313" key="2">
    <source>
        <dbReference type="EMBL" id="CAE0711622.1"/>
    </source>
</evidence>
<feature type="compositionally biased region" description="Basic residues" evidence="1">
    <location>
        <begin position="145"/>
        <end position="161"/>
    </location>
</feature>
<organism evidence="2">
    <name type="scientific">Pseudo-nitzschia australis</name>
    <dbReference type="NCBI Taxonomy" id="44445"/>
    <lineage>
        <taxon>Eukaryota</taxon>
        <taxon>Sar</taxon>
        <taxon>Stramenopiles</taxon>
        <taxon>Ochrophyta</taxon>
        <taxon>Bacillariophyta</taxon>
        <taxon>Bacillariophyceae</taxon>
        <taxon>Bacillariophycidae</taxon>
        <taxon>Bacillariales</taxon>
        <taxon>Bacillariaceae</taxon>
        <taxon>Pseudo-nitzschia</taxon>
    </lineage>
</organism>